<dbReference type="InterPro" id="IPR012338">
    <property type="entry name" value="Beta-lactam/transpept-like"/>
</dbReference>
<keyword evidence="3" id="KW-1185">Reference proteome</keyword>
<dbReference type="KEGG" id="trg:TRUGW13939_03417"/>
<evidence type="ECO:0000259" key="1">
    <source>
        <dbReference type="Pfam" id="PF00144"/>
    </source>
</evidence>
<dbReference type="RefSeq" id="XP_035342494.1">
    <property type="nucleotide sequence ID" value="XM_035486601.1"/>
</dbReference>
<accession>A0A7H8QR50</accession>
<name>A0A7H8QR50_TALRU</name>
<dbReference type="SUPFAM" id="SSF56601">
    <property type="entry name" value="beta-lactamase/transpeptidase-like"/>
    <property type="match status" value="1"/>
</dbReference>
<dbReference type="EMBL" id="CP055899">
    <property type="protein sequence ID" value="QKX56316.1"/>
    <property type="molecule type" value="Genomic_DNA"/>
</dbReference>
<evidence type="ECO:0000313" key="3">
    <source>
        <dbReference type="Proteomes" id="UP000509510"/>
    </source>
</evidence>
<dbReference type="InterPro" id="IPR001466">
    <property type="entry name" value="Beta-lactam-related"/>
</dbReference>
<dbReference type="PANTHER" id="PTHR43283:SF3">
    <property type="entry name" value="BETA-LACTAMASE FAMILY PROTEIN (AFU_ORTHOLOGUE AFUA_5G07500)"/>
    <property type="match status" value="1"/>
</dbReference>
<dbReference type="AlphaFoldDB" id="A0A7H8QR50"/>
<dbReference type="PANTHER" id="PTHR43283">
    <property type="entry name" value="BETA-LACTAMASE-RELATED"/>
    <property type="match status" value="1"/>
</dbReference>
<reference evidence="3" key="1">
    <citation type="submission" date="2020-06" db="EMBL/GenBank/DDBJ databases">
        <title>A chromosome-scale genome assembly of Talaromyces rugulosus W13939.</title>
        <authorList>
            <person name="Wang B."/>
            <person name="Guo L."/>
            <person name="Ye K."/>
            <person name="Wang L."/>
        </authorList>
    </citation>
    <scope>NUCLEOTIDE SEQUENCE [LARGE SCALE GENOMIC DNA]</scope>
    <source>
        <strain evidence="3">W13939</strain>
    </source>
</reference>
<proteinExistence type="predicted"/>
<protein>
    <recommendedName>
        <fullName evidence="1">Beta-lactamase-related domain-containing protein</fullName>
    </recommendedName>
</protein>
<feature type="domain" description="Beta-lactamase-related" evidence="1">
    <location>
        <begin position="22"/>
        <end position="394"/>
    </location>
</feature>
<organism evidence="2 3">
    <name type="scientific">Talaromyces rugulosus</name>
    <name type="common">Penicillium rugulosum</name>
    <dbReference type="NCBI Taxonomy" id="121627"/>
    <lineage>
        <taxon>Eukaryota</taxon>
        <taxon>Fungi</taxon>
        <taxon>Dikarya</taxon>
        <taxon>Ascomycota</taxon>
        <taxon>Pezizomycotina</taxon>
        <taxon>Eurotiomycetes</taxon>
        <taxon>Eurotiomycetidae</taxon>
        <taxon>Eurotiales</taxon>
        <taxon>Trichocomaceae</taxon>
        <taxon>Talaromyces</taxon>
        <taxon>Talaromyces sect. Islandici</taxon>
    </lineage>
</organism>
<dbReference type="GeneID" id="55990922"/>
<dbReference type="Proteomes" id="UP000509510">
    <property type="component" value="Chromosome II"/>
</dbReference>
<dbReference type="Gene3D" id="3.40.710.10">
    <property type="entry name" value="DD-peptidase/beta-lactamase superfamily"/>
    <property type="match status" value="1"/>
</dbReference>
<evidence type="ECO:0000313" key="2">
    <source>
        <dbReference type="EMBL" id="QKX56316.1"/>
    </source>
</evidence>
<dbReference type="Pfam" id="PF00144">
    <property type="entry name" value="Beta-lactamase"/>
    <property type="match status" value="1"/>
</dbReference>
<gene>
    <name evidence="2" type="ORF">TRUGW13939_03417</name>
</gene>
<dbReference type="InterPro" id="IPR050789">
    <property type="entry name" value="Diverse_Enzym_Activities"/>
</dbReference>
<sequence length="414" mass="45979">MASLSATGLSLIETKLDSYTKKENGIPGLVFTAVNRNGERLINYASGLRGIGSVESMTADSTFWIASCTKLVTSVAAMQLVEAKKLSLDDADIVETIAPELKIVQVLESAPDGSVHLVEKRGRITLRMLLTHTAGFGYSFLNPKLKKWSEPIGLAEYSCLNYDIFRQPLVNHPGEHWEYGVNLDWVGLLVERVTQMSLDDYFRKFIFDPLGIQNIGFFPTSAMKEKLVYLHDRLSDGKVDIRQDGHLYRRPLVAQGKEDMKDIVNSGGAGLFSNPEDFCEIIATLINDGFHHKTGNRILQSGTVDAMFSNQIPQFPDFGRGLPISSPKPYLTHAEAELYPQPHQQPQGWGLSFFYLVHSSPTGRSAESGFWSGLANLIWWVDRTHGVGGLMASQMLPFGGKSFNLPWNNPSNRP</sequence>
<dbReference type="OrthoDB" id="428260at2759"/>